<accession>A0A2T7NFX4</accession>
<dbReference type="EMBL" id="PZQS01000013">
    <property type="protein sequence ID" value="PVD20032.1"/>
    <property type="molecule type" value="Genomic_DNA"/>
</dbReference>
<dbReference type="AlphaFoldDB" id="A0A2T7NFX4"/>
<dbReference type="OrthoDB" id="5975056at2759"/>
<comment type="caution">
    <text evidence="1">The sequence shown here is derived from an EMBL/GenBank/DDBJ whole genome shotgun (WGS) entry which is preliminary data.</text>
</comment>
<gene>
    <name evidence="1" type="ORF">C0Q70_20526</name>
</gene>
<sequence>MASRLVDFYHYTDESSAQEIQRTGHIWPSQASGPDAVLGTGVYGTKVPPHAGKGQIARNNWDGTGNWHARRAGGSVDYVFHLRIPLNNLREVKTHNGRQMYLHRNPIRLADYDYNIIEVP</sequence>
<evidence type="ECO:0000313" key="1">
    <source>
        <dbReference type="EMBL" id="PVD20032.1"/>
    </source>
</evidence>
<evidence type="ECO:0000313" key="2">
    <source>
        <dbReference type="Proteomes" id="UP000245119"/>
    </source>
</evidence>
<name>A0A2T7NFX4_POMCA</name>
<dbReference type="Proteomes" id="UP000245119">
    <property type="component" value="Linkage Group LG13"/>
</dbReference>
<protein>
    <recommendedName>
        <fullName evidence="3">Tox-ART-HYD1 domain-containing protein</fullName>
    </recommendedName>
</protein>
<keyword evidence="2" id="KW-1185">Reference proteome</keyword>
<organism evidence="1 2">
    <name type="scientific">Pomacea canaliculata</name>
    <name type="common">Golden apple snail</name>
    <dbReference type="NCBI Taxonomy" id="400727"/>
    <lineage>
        <taxon>Eukaryota</taxon>
        <taxon>Metazoa</taxon>
        <taxon>Spiralia</taxon>
        <taxon>Lophotrochozoa</taxon>
        <taxon>Mollusca</taxon>
        <taxon>Gastropoda</taxon>
        <taxon>Caenogastropoda</taxon>
        <taxon>Architaenioglossa</taxon>
        <taxon>Ampullarioidea</taxon>
        <taxon>Ampullariidae</taxon>
        <taxon>Pomacea</taxon>
    </lineage>
</organism>
<reference evidence="1 2" key="1">
    <citation type="submission" date="2018-04" db="EMBL/GenBank/DDBJ databases">
        <title>The genome of golden apple snail Pomacea canaliculata provides insight into stress tolerance and invasive adaptation.</title>
        <authorList>
            <person name="Liu C."/>
            <person name="Liu B."/>
            <person name="Ren Y."/>
            <person name="Zhang Y."/>
            <person name="Wang H."/>
            <person name="Li S."/>
            <person name="Jiang F."/>
            <person name="Yin L."/>
            <person name="Zhang G."/>
            <person name="Qian W."/>
            <person name="Fan W."/>
        </authorList>
    </citation>
    <scope>NUCLEOTIDE SEQUENCE [LARGE SCALE GENOMIC DNA]</scope>
    <source>
        <strain evidence="1">SZHN2017</strain>
        <tissue evidence="1">Muscle</tissue>
    </source>
</reference>
<dbReference type="OMA" id="PVKHETR"/>
<evidence type="ECO:0008006" key="3">
    <source>
        <dbReference type="Google" id="ProtNLM"/>
    </source>
</evidence>
<proteinExistence type="predicted"/>